<organism evidence="1 2">
    <name type="scientific">Nonlabens arenilitoris</name>
    <dbReference type="NCBI Taxonomy" id="1217969"/>
    <lineage>
        <taxon>Bacteria</taxon>
        <taxon>Pseudomonadati</taxon>
        <taxon>Bacteroidota</taxon>
        <taxon>Flavobacteriia</taxon>
        <taxon>Flavobacteriales</taxon>
        <taxon>Flavobacteriaceae</taxon>
        <taxon>Nonlabens</taxon>
    </lineage>
</organism>
<dbReference type="EMBL" id="MTPW01000001">
    <property type="protein sequence ID" value="PQJ31412.1"/>
    <property type="molecule type" value="Genomic_DNA"/>
</dbReference>
<proteinExistence type="predicted"/>
<evidence type="ECO:0000313" key="2">
    <source>
        <dbReference type="Proteomes" id="UP000239747"/>
    </source>
</evidence>
<dbReference type="AlphaFoldDB" id="A0A2S7UAZ0"/>
<dbReference type="Proteomes" id="UP000239747">
    <property type="component" value="Unassembled WGS sequence"/>
</dbReference>
<reference evidence="1 2" key="1">
    <citation type="submission" date="2017-01" db="EMBL/GenBank/DDBJ databases">
        <title>Trade-off between light-utilization and light-protection in marine flavobacteria.</title>
        <authorList>
            <person name="Kumagai Y."/>
            <person name="Yoshizawa S."/>
            <person name="Kogure K."/>
            <person name="Iwasaki W."/>
        </authorList>
    </citation>
    <scope>NUCLEOTIDE SEQUENCE [LARGE SCALE GENOMIC DNA]</scope>
    <source>
        <strain evidence="1 2">KCTC 32109</strain>
    </source>
</reference>
<sequence>MFSWNDMRVLRNYFEDANEDFQEDVFLMIVNNDGTVYALKINDSQTLNVAIEYDLSNAKGSTTQEKIDFLNENLRKDYAQNSNLELTFLKFFESYGATLYEAADQNLSNWNLLELNNNKDQVVSTTCK</sequence>
<name>A0A2S7UAZ0_9FLAO</name>
<evidence type="ECO:0000313" key="1">
    <source>
        <dbReference type="EMBL" id="PQJ31412.1"/>
    </source>
</evidence>
<comment type="caution">
    <text evidence="1">The sequence shown here is derived from an EMBL/GenBank/DDBJ whole genome shotgun (WGS) entry which is preliminary data.</text>
</comment>
<protein>
    <submittedName>
        <fullName evidence="1">Uncharacterized protein</fullName>
    </submittedName>
</protein>
<accession>A0A2S7UAZ0</accession>
<keyword evidence="2" id="KW-1185">Reference proteome</keyword>
<gene>
    <name evidence="1" type="ORF">BST92_05520</name>
</gene>